<feature type="transmembrane region" description="Helical" evidence="1">
    <location>
        <begin position="425"/>
        <end position="449"/>
    </location>
</feature>
<gene>
    <name evidence="2" type="ordered locus">MYPU_7760</name>
</gene>
<keyword evidence="1" id="KW-0812">Transmembrane</keyword>
<dbReference type="CDD" id="cd06174">
    <property type="entry name" value="MFS"/>
    <property type="match status" value="1"/>
</dbReference>
<dbReference type="HOGENOM" id="CLU_043790_1_0_14"/>
<keyword evidence="3" id="KW-1185">Reference proteome</keyword>
<dbReference type="eggNOG" id="COG2271">
    <property type="taxonomic scope" value="Bacteria"/>
</dbReference>
<feature type="transmembrane region" description="Helical" evidence="1">
    <location>
        <begin position="141"/>
        <end position="164"/>
    </location>
</feature>
<reference evidence="2 3" key="1">
    <citation type="journal article" date="2001" name="Nucleic Acids Res.">
        <title>The complete genome sequence of the murine respiratory pathogen Mycoplasma pulmonis.</title>
        <authorList>
            <person name="Chambaud I."/>
            <person name="Heilig R."/>
            <person name="Ferris S."/>
            <person name="Barbe V."/>
            <person name="Samson D."/>
            <person name="Galisson F."/>
            <person name="Moszer I."/>
            <person name="Dybvig K."/>
            <person name="Wroblewski H."/>
            <person name="Viari A."/>
            <person name="Rocha E.P.C."/>
            <person name="Blanchard A."/>
        </authorList>
    </citation>
    <scope>NUCLEOTIDE SEQUENCE [LARGE SCALE GENOMIC DNA]</scope>
    <source>
        <strain evidence="2 3">UAB CTIP</strain>
    </source>
</reference>
<name>Q98PE7_MYCPU</name>
<dbReference type="Gene3D" id="1.20.1250.20">
    <property type="entry name" value="MFS general substrate transporter like domains"/>
    <property type="match status" value="2"/>
</dbReference>
<feature type="transmembrane region" description="Helical" evidence="1">
    <location>
        <begin position="359"/>
        <end position="379"/>
    </location>
</feature>
<dbReference type="SUPFAM" id="SSF103473">
    <property type="entry name" value="MFS general substrate transporter"/>
    <property type="match status" value="1"/>
</dbReference>
<keyword evidence="1" id="KW-0472">Membrane</keyword>
<sequence>MTFFMPSNIKLKREIYNFTCKKGVTMKQKIVYNAKEDYYELSLWQKWIAIFITALGGGTIYLVPYLLYSFKSQMITVSQSNEQSVQLLLTVYGIFSLFLYIPGGWLADRVPAKTLFSFSMLSTGVVTIWYSLIAFRGIVDYAQLVIIHILFSFTTVLTFWSAFIKSIKMLGSPKEQASLYAKAETTRYALQLIANYISIGLAAIVIVVSPFVIFDSKGAILPNANAGEISSSSSSIFFSIGFYGLIYILTGVLSLFFLPGKLWDKNVIKKEDGSYSFYSVLYEKWYEIKNEFELKKFKQQQLKEFFIKVKDDTIKTLKSPGVWLTAMMIFFVMNQYTVYGSFGTTILQSLGAGEYTATALSPVYIYGIPIIGATAAGYLTKRYTKLTSKSLIWISLFTIGSAALLLIIFFVAATNDPSKNVFSPTILWISFVLVMLNMFFIGASRSIYWSTTTELKINPKILGLAIGFISIIGFSKDVWAGIFLAKIAENESLSSATYSHKALIYWGIFALINSVGALGIAYVMYLKVRSKKPLKDN</sequence>
<dbReference type="Pfam" id="PF07690">
    <property type="entry name" value="MFS_1"/>
    <property type="match status" value="1"/>
</dbReference>
<dbReference type="PIR" id="H90608">
    <property type="entry name" value="H90608"/>
</dbReference>
<feature type="transmembrane region" description="Helical" evidence="1">
    <location>
        <begin position="461"/>
        <end position="483"/>
    </location>
</feature>
<dbReference type="InterPro" id="IPR011701">
    <property type="entry name" value="MFS"/>
</dbReference>
<dbReference type="EMBL" id="AL445565">
    <property type="protein sequence ID" value="CAC13949.1"/>
    <property type="molecule type" value="Genomic_DNA"/>
</dbReference>
<keyword evidence="1" id="KW-1133">Transmembrane helix</keyword>
<dbReference type="STRING" id="272635.gene:17577387"/>
<feature type="transmembrane region" description="Helical" evidence="1">
    <location>
        <begin position="503"/>
        <end position="525"/>
    </location>
</feature>
<protein>
    <recommendedName>
        <fullName evidence="4">MFS transporter</fullName>
    </recommendedName>
</protein>
<dbReference type="GO" id="GO:0022857">
    <property type="term" value="F:transmembrane transporter activity"/>
    <property type="evidence" value="ECO:0007669"/>
    <property type="project" value="InterPro"/>
</dbReference>
<feature type="transmembrane region" description="Helical" evidence="1">
    <location>
        <begin position="192"/>
        <end position="214"/>
    </location>
</feature>
<evidence type="ECO:0000256" key="1">
    <source>
        <dbReference type="SAM" id="Phobius"/>
    </source>
</evidence>
<dbReference type="InterPro" id="IPR036259">
    <property type="entry name" value="MFS_trans_sf"/>
</dbReference>
<evidence type="ECO:0008006" key="4">
    <source>
        <dbReference type="Google" id="ProtNLM"/>
    </source>
</evidence>
<dbReference type="KEGG" id="mpu:MYPU_7760"/>
<feature type="transmembrane region" description="Helical" evidence="1">
    <location>
        <begin position="47"/>
        <end position="67"/>
    </location>
</feature>
<feature type="transmembrane region" description="Helical" evidence="1">
    <location>
        <begin position="114"/>
        <end position="135"/>
    </location>
</feature>
<feature type="transmembrane region" description="Helical" evidence="1">
    <location>
        <begin position="87"/>
        <end position="107"/>
    </location>
</feature>
<feature type="transmembrane region" description="Helical" evidence="1">
    <location>
        <begin position="321"/>
        <end position="339"/>
    </location>
</feature>
<accession>Q98PE7</accession>
<proteinExistence type="predicted"/>
<dbReference type="Proteomes" id="UP000000528">
    <property type="component" value="Chromosome"/>
</dbReference>
<evidence type="ECO:0000313" key="3">
    <source>
        <dbReference type="Proteomes" id="UP000000528"/>
    </source>
</evidence>
<feature type="transmembrane region" description="Helical" evidence="1">
    <location>
        <begin position="234"/>
        <end position="258"/>
    </location>
</feature>
<dbReference type="AlphaFoldDB" id="Q98PE7"/>
<feature type="transmembrane region" description="Helical" evidence="1">
    <location>
        <begin position="391"/>
        <end position="413"/>
    </location>
</feature>
<organism evidence="3">
    <name type="scientific">Mycoplasmopsis pulmonis (strain UAB CTIP)</name>
    <name type="common">Mycoplasma pulmonis</name>
    <dbReference type="NCBI Taxonomy" id="272635"/>
    <lineage>
        <taxon>Bacteria</taxon>
        <taxon>Bacillati</taxon>
        <taxon>Mycoplasmatota</taxon>
        <taxon>Mycoplasmoidales</taxon>
        <taxon>Metamycoplasmataceae</taxon>
        <taxon>Mycoplasmopsis</taxon>
    </lineage>
</organism>
<evidence type="ECO:0000313" key="2">
    <source>
        <dbReference type="EMBL" id="CAC13949.1"/>
    </source>
</evidence>